<feature type="transmembrane region" description="Helical" evidence="6">
    <location>
        <begin position="342"/>
        <end position="365"/>
    </location>
</feature>
<evidence type="ECO:0000313" key="8">
    <source>
        <dbReference type="EMBL" id="OUJ67403.1"/>
    </source>
</evidence>
<feature type="transmembrane region" description="Helical" evidence="6">
    <location>
        <begin position="253"/>
        <end position="273"/>
    </location>
</feature>
<evidence type="ECO:0000256" key="2">
    <source>
        <dbReference type="ARBA" id="ARBA00022448"/>
    </source>
</evidence>
<dbReference type="GO" id="GO:1990961">
    <property type="term" value="P:xenobiotic detoxification by transmembrane export across the plasma membrane"/>
    <property type="evidence" value="ECO:0007669"/>
    <property type="project" value="TreeGrafter"/>
</dbReference>
<feature type="transmembrane region" description="Helical" evidence="6">
    <location>
        <begin position="312"/>
        <end position="330"/>
    </location>
</feature>
<dbReference type="PROSITE" id="PS50850">
    <property type="entry name" value="MFS"/>
    <property type="match status" value="1"/>
</dbReference>
<keyword evidence="3 6" id="KW-0812">Transmembrane</keyword>
<comment type="caution">
    <text evidence="8">The sequence shown here is derived from an EMBL/GenBank/DDBJ whole genome shotgun (WGS) entry which is preliminary data.</text>
</comment>
<dbReference type="EMBL" id="MTSE01000077">
    <property type="protein sequence ID" value="OUJ67403.1"/>
    <property type="molecule type" value="Genomic_DNA"/>
</dbReference>
<feature type="transmembrane region" description="Helical" evidence="6">
    <location>
        <begin position="112"/>
        <end position="129"/>
    </location>
</feature>
<evidence type="ECO:0000256" key="1">
    <source>
        <dbReference type="ARBA" id="ARBA00004141"/>
    </source>
</evidence>
<dbReference type="InterPro" id="IPR020846">
    <property type="entry name" value="MFS_dom"/>
</dbReference>
<keyword evidence="5 6" id="KW-0472">Membrane</keyword>
<name>A0A243W4V6_9BACT</name>
<dbReference type="Gene3D" id="1.20.1720.10">
    <property type="entry name" value="Multidrug resistance protein D"/>
    <property type="match status" value="1"/>
</dbReference>
<keyword evidence="2" id="KW-0813">Transport</keyword>
<evidence type="ECO:0000256" key="3">
    <source>
        <dbReference type="ARBA" id="ARBA00022692"/>
    </source>
</evidence>
<dbReference type="OrthoDB" id="9814303at2"/>
<proteinExistence type="predicted"/>
<dbReference type="InterPro" id="IPR036259">
    <property type="entry name" value="MFS_trans_sf"/>
</dbReference>
<feature type="transmembrane region" description="Helical" evidence="6">
    <location>
        <begin position="285"/>
        <end position="306"/>
    </location>
</feature>
<dbReference type="GO" id="GO:0005886">
    <property type="term" value="C:plasma membrane"/>
    <property type="evidence" value="ECO:0007669"/>
    <property type="project" value="TreeGrafter"/>
</dbReference>
<feature type="transmembrane region" description="Helical" evidence="6">
    <location>
        <begin position="207"/>
        <end position="233"/>
    </location>
</feature>
<evidence type="ECO:0000313" key="9">
    <source>
        <dbReference type="Proteomes" id="UP000194873"/>
    </source>
</evidence>
<evidence type="ECO:0000256" key="6">
    <source>
        <dbReference type="SAM" id="Phobius"/>
    </source>
</evidence>
<sequence>MTIVSQRPVETRQQKIATLLALALLPLSGFATDIYIPSMPSMGAALHVTSLQVQLTLSFFLISYGVAQLFVGSIVDSFGRYKLSLAALGLFILSCLVIATTGNIYLLYAMRVVQGITVAGIVVAKRAYFVDVYTGERLKSYLSLFTIIWSAGPIIAPFLGGYLQDLFGWEANFYFLAAFAAVLLVLEVLFSGEILRTPTEFRLKKIVGIYGEMIGTLPFTLGIVMLGFAYTMVMVYNMSGPFIIEHQLQRSPVIAGYCSLLLGVAWMIGGLIGKATINSPFTKKMLWNVGLQVTFTMLMILSLGFLVNLYTLLFFAFLIHVCAGYTYNNYFAYSLSRFPKNAGISGGLTGGIVYILVSFLSYAIIEAFPAKDQRSLSYSYFVLALLSGVLMFTLATYWDKSKPRVKEIVDDEK</sequence>
<dbReference type="PANTHER" id="PTHR23502">
    <property type="entry name" value="MAJOR FACILITATOR SUPERFAMILY"/>
    <property type="match status" value="1"/>
</dbReference>
<protein>
    <submittedName>
        <fullName evidence="8">MFS transporter</fullName>
    </submittedName>
</protein>
<dbReference type="PANTHER" id="PTHR23502:SF132">
    <property type="entry name" value="POLYAMINE TRANSPORTER 2-RELATED"/>
    <property type="match status" value="1"/>
</dbReference>
<feature type="transmembrane region" description="Helical" evidence="6">
    <location>
        <begin position="87"/>
        <end position="106"/>
    </location>
</feature>
<feature type="transmembrane region" description="Helical" evidence="6">
    <location>
        <begin position="377"/>
        <end position="398"/>
    </location>
</feature>
<keyword evidence="4 6" id="KW-1133">Transmembrane helix</keyword>
<dbReference type="Proteomes" id="UP000194873">
    <property type="component" value="Unassembled WGS sequence"/>
</dbReference>
<feature type="domain" description="Major facilitator superfamily (MFS) profile" evidence="7">
    <location>
        <begin position="17"/>
        <end position="402"/>
    </location>
</feature>
<evidence type="ECO:0000259" key="7">
    <source>
        <dbReference type="PROSITE" id="PS50850"/>
    </source>
</evidence>
<dbReference type="Pfam" id="PF07690">
    <property type="entry name" value="MFS_1"/>
    <property type="match status" value="1"/>
</dbReference>
<keyword evidence="9" id="KW-1185">Reference proteome</keyword>
<reference evidence="8 9" key="1">
    <citation type="submission" date="2017-01" db="EMBL/GenBank/DDBJ databases">
        <title>A new Hymenobacter.</title>
        <authorList>
            <person name="Liang Y."/>
            <person name="Feng F."/>
        </authorList>
    </citation>
    <scope>NUCLEOTIDE SEQUENCE [LARGE SCALE GENOMIC DNA]</scope>
    <source>
        <strain evidence="8">MIMBbqt21</strain>
    </source>
</reference>
<feature type="transmembrane region" description="Helical" evidence="6">
    <location>
        <begin position="173"/>
        <end position="195"/>
    </location>
</feature>
<feature type="transmembrane region" description="Helical" evidence="6">
    <location>
        <begin position="141"/>
        <end position="161"/>
    </location>
</feature>
<evidence type="ECO:0000256" key="5">
    <source>
        <dbReference type="ARBA" id="ARBA00023136"/>
    </source>
</evidence>
<evidence type="ECO:0000256" key="4">
    <source>
        <dbReference type="ARBA" id="ARBA00022989"/>
    </source>
</evidence>
<gene>
    <name evidence="8" type="ORF">BXP70_28855</name>
</gene>
<dbReference type="RefSeq" id="WP_086597576.1">
    <property type="nucleotide sequence ID" value="NZ_MTSE01000077.1"/>
</dbReference>
<dbReference type="GO" id="GO:0015385">
    <property type="term" value="F:sodium:proton antiporter activity"/>
    <property type="evidence" value="ECO:0007669"/>
    <property type="project" value="TreeGrafter"/>
</dbReference>
<dbReference type="AlphaFoldDB" id="A0A243W4V6"/>
<organism evidence="8 9">
    <name type="scientific">Hymenobacter crusticola</name>
    <dbReference type="NCBI Taxonomy" id="1770526"/>
    <lineage>
        <taxon>Bacteria</taxon>
        <taxon>Pseudomonadati</taxon>
        <taxon>Bacteroidota</taxon>
        <taxon>Cytophagia</taxon>
        <taxon>Cytophagales</taxon>
        <taxon>Hymenobacteraceae</taxon>
        <taxon>Hymenobacter</taxon>
    </lineage>
</organism>
<feature type="transmembrane region" description="Helical" evidence="6">
    <location>
        <begin position="55"/>
        <end position="75"/>
    </location>
</feature>
<comment type="subcellular location">
    <subcellularLocation>
        <location evidence="1">Membrane</location>
        <topology evidence="1">Multi-pass membrane protein</topology>
    </subcellularLocation>
</comment>
<dbReference type="SUPFAM" id="SSF103473">
    <property type="entry name" value="MFS general substrate transporter"/>
    <property type="match status" value="1"/>
</dbReference>
<dbReference type="InterPro" id="IPR011701">
    <property type="entry name" value="MFS"/>
</dbReference>
<accession>A0A243W4V6</accession>